<feature type="region of interest" description="Disordered" evidence="1">
    <location>
        <begin position="1"/>
        <end position="32"/>
    </location>
</feature>
<dbReference type="EMBL" id="BQNB010019560">
    <property type="protein sequence ID" value="GJT86586.1"/>
    <property type="molecule type" value="Genomic_DNA"/>
</dbReference>
<evidence type="ECO:0000256" key="1">
    <source>
        <dbReference type="SAM" id="MobiDB-lite"/>
    </source>
</evidence>
<dbReference type="InterPro" id="IPR021109">
    <property type="entry name" value="Peptidase_aspartic_dom_sf"/>
</dbReference>
<dbReference type="Proteomes" id="UP001151760">
    <property type="component" value="Unassembled WGS sequence"/>
</dbReference>
<dbReference type="PANTHER" id="PTHR33067">
    <property type="entry name" value="RNA-DIRECTED DNA POLYMERASE-RELATED"/>
    <property type="match status" value="1"/>
</dbReference>
<feature type="compositionally biased region" description="Low complexity" evidence="1">
    <location>
        <begin position="11"/>
        <end position="28"/>
    </location>
</feature>
<reference evidence="2" key="1">
    <citation type="journal article" date="2022" name="Int. J. Mol. Sci.">
        <title>Draft Genome of Tanacetum Coccineum: Genomic Comparison of Closely Related Tanacetum-Family Plants.</title>
        <authorList>
            <person name="Yamashiro T."/>
            <person name="Shiraishi A."/>
            <person name="Nakayama K."/>
            <person name="Satake H."/>
        </authorList>
    </citation>
    <scope>NUCLEOTIDE SEQUENCE</scope>
</reference>
<organism evidence="2 3">
    <name type="scientific">Tanacetum coccineum</name>
    <dbReference type="NCBI Taxonomy" id="301880"/>
    <lineage>
        <taxon>Eukaryota</taxon>
        <taxon>Viridiplantae</taxon>
        <taxon>Streptophyta</taxon>
        <taxon>Embryophyta</taxon>
        <taxon>Tracheophyta</taxon>
        <taxon>Spermatophyta</taxon>
        <taxon>Magnoliopsida</taxon>
        <taxon>eudicotyledons</taxon>
        <taxon>Gunneridae</taxon>
        <taxon>Pentapetalae</taxon>
        <taxon>asterids</taxon>
        <taxon>campanulids</taxon>
        <taxon>Asterales</taxon>
        <taxon>Asteraceae</taxon>
        <taxon>Asteroideae</taxon>
        <taxon>Anthemideae</taxon>
        <taxon>Anthemidinae</taxon>
        <taxon>Tanacetum</taxon>
    </lineage>
</organism>
<gene>
    <name evidence="2" type="ORF">Tco_1068303</name>
</gene>
<dbReference type="GO" id="GO:0003964">
    <property type="term" value="F:RNA-directed DNA polymerase activity"/>
    <property type="evidence" value="ECO:0007669"/>
    <property type="project" value="UniProtKB-KW"/>
</dbReference>
<proteinExistence type="predicted"/>
<keyword evidence="2" id="KW-0808">Transferase</keyword>
<keyword evidence="3" id="KW-1185">Reference proteome</keyword>
<keyword evidence="2" id="KW-0548">Nucleotidyltransferase</keyword>
<keyword evidence="2" id="KW-0695">RNA-directed DNA polymerase</keyword>
<accession>A0ABQ5HFI3</accession>
<dbReference type="PANTHER" id="PTHR33067:SF35">
    <property type="entry name" value="ASPARTIC PEPTIDASE DDI1-TYPE DOMAIN-CONTAINING PROTEIN"/>
    <property type="match status" value="1"/>
</dbReference>
<protein>
    <submittedName>
        <fullName evidence="2">Reverse transcriptase domain-containing protein</fullName>
    </submittedName>
</protein>
<comment type="caution">
    <text evidence="2">The sequence shown here is derived from an EMBL/GenBank/DDBJ whole genome shotgun (WGS) entry which is preliminary data.</text>
</comment>
<evidence type="ECO:0000313" key="3">
    <source>
        <dbReference type="Proteomes" id="UP001151760"/>
    </source>
</evidence>
<dbReference type="Gene3D" id="2.40.70.10">
    <property type="entry name" value="Acid Proteases"/>
    <property type="match status" value="1"/>
</dbReference>
<feature type="compositionally biased region" description="Pro residues" evidence="1">
    <location>
        <begin position="1"/>
        <end position="10"/>
    </location>
</feature>
<name>A0ABQ5HFI3_9ASTR</name>
<reference evidence="2" key="2">
    <citation type="submission" date="2022-01" db="EMBL/GenBank/DDBJ databases">
        <authorList>
            <person name="Yamashiro T."/>
            <person name="Shiraishi A."/>
            <person name="Satake H."/>
            <person name="Nakayama K."/>
        </authorList>
    </citation>
    <scope>NUCLEOTIDE SEQUENCE</scope>
</reference>
<dbReference type="CDD" id="cd00303">
    <property type="entry name" value="retropepsin_like"/>
    <property type="match status" value="1"/>
</dbReference>
<evidence type="ECO:0000313" key="2">
    <source>
        <dbReference type="EMBL" id="GJT86586.1"/>
    </source>
</evidence>
<sequence>MGPPGFPPPNVQNNQNYNRYNQNQGNYQAQVGPSNELTNYMKSNEATLRVMQTQMTNMKTELRNEFKSSLDTRTNKIENQNNQIMNMLTNLTMQKQIPSGSGSLPSNTVANPRGDVKAITTRSGVFYDGPMIPPTPSPLLKEVERETKAIKDKLDECLALADLGASINLMPLSVWKKLLLPELTPTRMTLELVDRSVPHPKGVAEDVFVKVGKFYIPVNFVVVDYDVDPRVPLILERPFLRTVRALIDVHVNVIDVACEEYAQEVLGFSDSLSSGNPTPSDPIITSSSPSFTPFEGGDFILEEIEACLSSDSIPLRIDNTDFDPEGDIRLLKK</sequence>